<name>A0A7C9GYB2_9SPHN</name>
<keyword evidence="1" id="KW-0732">Signal</keyword>
<evidence type="ECO:0000256" key="1">
    <source>
        <dbReference type="SAM" id="SignalP"/>
    </source>
</evidence>
<keyword evidence="3" id="KW-1185">Reference proteome</keyword>
<feature type="chain" id="PRO_5028846869" description="Type IV secretion system protein VirB7" evidence="1">
    <location>
        <begin position="23"/>
        <end position="61"/>
    </location>
</feature>
<dbReference type="AlphaFoldDB" id="A0A7C9GYB2"/>
<reference evidence="2 3" key="1">
    <citation type="submission" date="2019-09" db="EMBL/GenBank/DDBJ databases">
        <title>Polymorphobacter sp. isolated from a lake in China.</title>
        <authorList>
            <person name="Liu Z."/>
        </authorList>
    </citation>
    <scope>NUCLEOTIDE SEQUENCE [LARGE SCALE GENOMIC DNA]</scope>
    <source>
        <strain evidence="2 3">D40P</strain>
    </source>
</reference>
<evidence type="ECO:0008006" key="4">
    <source>
        <dbReference type="Google" id="ProtNLM"/>
    </source>
</evidence>
<sequence>MRAIVILALGIGLSGCATTYSASNECARTAGCTSSFASSGYGPIQAQAAEPLAPSRWQPQR</sequence>
<dbReference type="PROSITE" id="PS51257">
    <property type="entry name" value="PROKAR_LIPOPROTEIN"/>
    <property type="match status" value="1"/>
</dbReference>
<proteinExistence type="predicted"/>
<evidence type="ECO:0000313" key="2">
    <source>
        <dbReference type="EMBL" id="MQT17834.1"/>
    </source>
</evidence>
<protein>
    <recommendedName>
        <fullName evidence="4">Type IV secretion system protein VirB7</fullName>
    </recommendedName>
</protein>
<dbReference type="Proteomes" id="UP000481327">
    <property type="component" value="Unassembled WGS sequence"/>
</dbReference>
<dbReference type="RefSeq" id="WP_152578313.1">
    <property type="nucleotide sequence ID" value="NZ_JAATJI010000001.1"/>
</dbReference>
<organism evidence="2 3">
    <name type="scientific">Sandarakinorhabdus fusca</name>
    <dbReference type="NCBI Taxonomy" id="1439888"/>
    <lineage>
        <taxon>Bacteria</taxon>
        <taxon>Pseudomonadati</taxon>
        <taxon>Pseudomonadota</taxon>
        <taxon>Alphaproteobacteria</taxon>
        <taxon>Sphingomonadales</taxon>
        <taxon>Sphingosinicellaceae</taxon>
        <taxon>Sandarakinorhabdus</taxon>
    </lineage>
</organism>
<evidence type="ECO:0000313" key="3">
    <source>
        <dbReference type="Proteomes" id="UP000481327"/>
    </source>
</evidence>
<accession>A0A7C9GYB2</accession>
<comment type="caution">
    <text evidence="2">The sequence shown here is derived from an EMBL/GenBank/DDBJ whole genome shotgun (WGS) entry which is preliminary data.</text>
</comment>
<dbReference type="EMBL" id="WIOL01000004">
    <property type="protein sequence ID" value="MQT17834.1"/>
    <property type="molecule type" value="Genomic_DNA"/>
</dbReference>
<gene>
    <name evidence="2" type="ORF">F3168_11260</name>
</gene>
<feature type="signal peptide" evidence="1">
    <location>
        <begin position="1"/>
        <end position="22"/>
    </location>
</feature>